<dbReference type="RefSeq" id="WP_194702323.1">
    <property type="nucleotide sequence ID" value="NZ_JADKNH010000007.1"/>
</dbReference>
<comment type="caution">
    <text evidence="1">The sequence shown here is derived from an EMBL/GenBank/DDBJ whole genome shotgun (WGS) entry which is preliminary data.</text>
</comment>
<evidence type="ECO:0000313" key="2">
    <source>
        <dbReference type="Proteomes" id="UP000614200"/>
    </source>
</evidence>
<sequence>MNKIKKGDLVTLSTTGVQSLENDRMSIYERVNLTRLQTNGGQVISLYDDYAKIGIFDQERAEIVDHWILEQTRIAQL</sequence>
<protein>
    <submittedName>
        <fullName evidence="1">Uncharacterized protein</fullName>
    </submittedName>
</protein>
<reference evidence="1 2" key="1">
    <citation type="submission" date="2020-11" db="EMBL/GenBank/DDBJ databases">
        <title>Fusibacter basophilias sp. nov.</title>
        <authorList>
            <person name="Qiu D."/>
        </authorList>
    </citation>
    <scope>NUCLEOTIDE SEQUENCE [LARGE SCALE GENOMIC DNA]</scope>
    <source>
        <strain evidence="1 2">Q10-2</strain>
    </source>
</reference>
<evidence type="ECO:0000313" key="1">
    <source>
        <dbReference type="EMBL" id="MBF4694091.1"/>
    </source>
</evidence>
<dbReference type="Proteomes" id="UP000614200">
    <property type="component" value="Unassembled WGS sequence"/>
</dbReference>
<gene>
    <name evidence="1" type="ORF">ISU02_13300</name>
</gene>
<keyword evidence="2" id="KW-1185">Reference proteome</keyword>
<dbReference type="EMBL" id="JADKNH010000007">
    <property type="protein sequence ID" value="MBF4694091.1"/>
    <property type="molecule type" value="Genomic_DNA"/>
</dbReference>
<name>A0ABR9ZUE3_9FIRM</name>
<accession>A0ABR9ZUE3</accession>
<organism evidence="1 2">
    <name type="scientific">Fusibacter ferrireducens</name>
    <dbReference type="NCBI Taxonomy" id="2785058"/>
    <lineage>
        <taxon>Bacteria</taxon>
        <taxon>Bacillati</taxon>
        <taxon>Bacillota</taxon>
        <taxon>Clostridia</taxon>
        <taxon>Eubacteriales</taxon>
        <taxon>Eubacteriales Family XII. Incertae Sedis</taxon>
        <taxon>Fusibacter</taxon>
    </lineage>
</organism>
<proteinExistence type="predicted"/>